<dbReference type="Pfam" id="PF18701">
    <property type="entry name" value="DUF5641"/>
    <property type="match status" value="1"/>
</dbReference>
<dbReference type="GO" id="GO:0003676">
    <property type="term" value="F:nucleic acid binding"/>
    <property type="evidence" value="ECO:0007669"/>
    <property type="project" value="InterPro"/>
</dbReference>
<evidence type="ECO:0000259" key="1">
    <source>
        <dbReference type="Pfam" id="PF18701"/>
    </source>
</evidence>
<accession>A0AAJ6YDN4</accession>
<gene>
    <name evidence="3" type="primary">LOC105360842</name>
</gene>
<dbReference type="KEGG" id="csol:105360842"/>
<evidence type="ECO:0000313" key="3">
    <source>
        <dbReference type="RefSeq" id="XP_011496143.1"/>
    </source>
</evidence>
<dbReference type="SUPFAM" id="SSF53098">
    <property type="entry name" value="Ribonuclease H-like"/>
    <property type="match status" value="1"/>
</dbReference>
<feature type="domain" description="DUF5641" evidence="1">
    <location>
        <begin position="137"/>
        <end position="217"/>
    </location>
</feature>
<proteinExistence type="predicted"/>
<organism evidence="2 3">
    <name type="scientific">Ceratosolen solmsi marchali</name>
    <dbReference type="NCBI Taxonomy" id="326594"/>
    <lineage>
        <taxon>Eukaryota</taxon>
        <taxon>Metazoa</taxon>
        <taxon>Ecdysozoa</taxon>
        <taxon>Arthropoda</taxon>
        <taxon>Hexapoda</taxon>
        <taxon>Insecta</taxon>
        <taxon>Pterygota</taxon>
        <taxon>Neoptera</taxon>
        <taxon>Endopterygota</taxon>
        <taxon>Hymenoptera</taxon>
        <taxon>Apocrita</taxon>
        <taxon>Proctotrupomorpha</taxon>
        <taxon>Chalcidoidea</taxon>
        <taxon>Agaonidae</taxon>
        <taxon>Agaoninae</taxon>
        <taxon>Ceratosolen</taxon>
    </lineage>
</organism>
<dbReference type="Proteomes" id="UP000695007">
    <property type="component" value="Unplaced"/>
</dbReference>
<sequence length="221" mass="25432">MHSDCGTTFIGADKELKKLFIQHTKELHHITTTLTNDHAQWEFNPPATPHMGGKWEATVKSIKFHISRTTREASFTIEEINTLLTQIEAILNSRPIHSLTDDPNDCSALTPGHFLIGEPLNTIPNPSTSDHKASIMSRWQFLQQRVQRFWKQWKKHYLQQFLSTSKWHHPSNTIKVGSLVLITDQRQPQYKWPFMAQSRVIKLHPGKGGLTRVVTLKSLLQ</sequence>
<reference evidence="3" key="1">
    <citation type="submission" date="2025-08" db="UniProtKB">
        <authorList>
            <consortium name="RefSeq"/>
        </authorList>
    </citation>
    <scope>IDENTIFICATION</scope>
</reference>
<dbReference type="AlphaFoldDB" id="A0AAJ6YDN4"/>
<dbReference type="RefSeq" id="XP_011496143.1">
    <property type="nucleotide sequence ID" value="XM_011497841.1"/>
</dbReference>
<name>A0AAJ6YDN4_9HYME</name>
<dbReference type="PANTHER" id="PTHR47331">
    <property type="entry name" value="PHD-TYPE DOMAIN-CONTAINING PROTEIN"/>
    <property type="match status" value="1"/>
</dbReference>
<protein>
    <submittedName>
        <fullName evidence="3">Uncharacterized protein LOC105360842</fullName>
    </submittedName>
</protein>
<dbReference type="InterPro" id="IPR040676">
    <property type="entry name" value="DUF5641"/>
</dbReference>
<dbReference type="PANTHER" id="PTHR47331:SF1">
    <property type="entry name" value="GAG-LIKE PROTEIN"/>
    <property type="match status" value="1"/>
</dbReference>
<dbReference type="InterPro" id="IPR036397">
    <property type="entry name" value="RNaseH_sf"/>
</dbReference>
<dbReference type="Gene3D" id="3.30.420.10">
    <property type="entry name" value="Ribonuclease H-like superfamily/Ribonuclease H"/>
    <property type="match status" value="1"/>
</dbReference>
<evidence type="ECO:0000313" key="2">
    <source>
        <dbReference type="Proteomes" id="UP000695007"/>
    </source>
</evidence>
<dbReference type="GeneID" id="105360842"/>
<keyword evidence="2" id="KW-1185">Reference proteome</keyword>
<dbReference type="InterPro" id="IPR012337">
    <property type="entry name" value="RNaseH-like_sf"/>
</dbReference>